<dbReference type="InterPro" id="IPR025364">
    <property type="entry name" value="DUF4268"/>
</dbReference>
<dbReference type="RefSeq" id="WP_050662512.1">
    <property type="nucleotide sequence ID" value="NZ_CP118494.1"/>
</dbReference>
<dbReference type="Pfam" id="PF14088">
    <property type="entry name" value="DUF4268"/>
    <property type="match status" value="1"/>
</dbReference>
<accession>A0A0L6CVT8</accession>
<keyword evidence="3" id="KW-1185">Reference proteome</keyword>
<dbReference type="GO" id="GO:0003676">
    <property type="term" value="F:nucleic acid binding"/>
    <property type="evidence" value="ECO:0007669"/>
    <property type="project" value="InterPro"/>
</dbReference>
<reference evidence="3" key="1">
    <citation type="submission" date="2015-07" db="EMBL/GenBank/DDBJ databases">
        <title>Draft Genome Sequence of Roseovarius tolerans EL-164, a producer of N-Acylated Alanine Methyl Esters (NAMEs).</title>
        <authorList>
            <person name="Voget S."/>
            <person name="Bruns H."/>
            <person name="Wagner-Doebler I."/>
            <person name="Schulz S."/>
            <person name="Daniel R."/>
        </authorList>
    </citation>
    <scope>NUCLEOTIDE SEQUENCE [LARGE SCALE GENOMIC DNA]</scope>
    <source>
        <strain evidence="3">EL-164</strain>
    </source>
</reference>
<dbReference type="PATRIC" id="fig|74031.6.peg.1637"/>
<dbReference type="Gene3D" id="3.40.1350.10">
    <property type="match status" value="1"/>
</dbReference>
<evidence type="ECO:0000313" key="2">
    <source>
        <dbReference type="EMBL" id="KNX41879.1"/>
    </source>
</evidence>
<name>A0A0L6CVT8_9RHOB</name>
<dbReference type="AlphaFoldDB" id="A0A0L6CVT8"/>
<organism evidence="2 3">
    <name type="scientific">Roseovarius tolerans</name>
    <dbReference type="NCBI Taxonomy" id="74031"/>
    <lineage>
        <taxon>Bacteria</taxon>
        <taxon>Pseudomonadati</taxon>
        <taxon>Pseudomonadota</taxon>
        <taxon>Alphaproteobacteria</taxon>
        <taxon>Rhodobacterales</taxon>
        <taxon>Roseobacteraceae</taxon>
        <taxon>Roseovarius</taxon>
    </lineage>
</organism>
<proteinExistence type="predicted"/>
<gene>
    <name evidence="2" type="ORF">ROTO_16040</name>
</gene>
<feature type="domain" description="DUF4268" evidence="1">
    <location>
        <begin position="177"/>
        <end position="310"/>
    </location>
</feature>
<evidence type="ECO:0000259" key="1">
    <source>
        <dbReference type="Pfam" id="PF14088"/>
    </source>
</evidence>
<dbReference type="STRING" id="74031.SAMN04488077_10967"/>
<dbReference type="InterPro" id="IPR011856">
    <property type="entry name" value="tRNA_endonuc-like_dom_sf"/>
</dbReference>
<comment type="caution">
    <text evidence="2">The sequence shown here is derived from an EMBL/GenBank/DDBJ whole genome shotgun (WGS) entry which is preliminary data.</text>
</comment>
<sequence>MSELGRLNRVELRDIWQSEAQDFTPWLAREDNLALLGETLGIDLELEAVEQNVGPFRADILCKNTLSDRWVLVENQLERTDHTHLGQLMTYAAGLDAVTIVWIAARVADEHRAAMDWLNELTDTEVRFFALEVELWRIGDSPAAPKFNVVSKPNDWSRNTAAAKRTVEDTLTPTRALQQRYWNGVQALLAQNGGPMRPVSAPAQSWLSHGIGKTGVGLNMAMNTRENWVRVEIYLAGKWAKQDFAVLEARKPELDTAFGSALEWQGLPEKQDARICHLLKADIANEADWPRQHEWLVRNAVRMREVFHPHVTRLDRRDVREDD</sequence>
<dbReference type="EMBL" id="LGVV01000016">
    <property type="protein sequence ID" value="KNX41879.1"/>
    <property type="molecule type" value="Genomic_DNA"/>
</dbReference>
<dbReference type="Proteomes" id="UP000037046">
    <property type="component" value="Unassembled WGS sequence"/>
</dbReference>
<protein>
    <recommendedName>
        <fullName evidence="1">DUF4268 domain-containing protein</fullName>
    </recommendedName>
</protein>
<evidence type="ECO:0000313" key="3">
    <source>
        <dbReference type="Proteomes" id="UP000037046"/>
    </source>
</evidence>